<name>A0A1H4H8V5_9GAMM</name>
<evidence type="ECO:0000256" key="1">
    <source>
        <dbReference type="ARBA" id="ARBA00022729"/>
    </source>
</evidence>
<dbReference type="Pfam" id="PF13343">
    <property type="entry name" value="SBP_bac_6"/>
    <property type="match status" value="1"/>
</dbReference>
<dbReference type="STRING" id="1122198.SAMN02745729_1334"/>
<keyword evidence="2" id="KW-0479">Metal-binding</keyword>
<sequence length="340" mass="37385">MTLNLKKTLLAAAVALAATSVNAATELTVYTALEADQLKSYTKGFETANPDVKIRWVRDSTGIITARLLAEKENPQADAILGVAATSLLVLKDHQMLQPYKPKGVEALSEQFVDKDATPSWVGMDAWVASICYNRIEAEKHGLPLPTSWKDLTKPVYQGHVVMPNPNSSGTGYLDVTSWLQTFGEEQGWAFMDDLHQNIDRYTHSGSKPCKMAASGETPIGISFAYRGAKLISQGAPVDLAFPSEGLGWDMEAAAIVKGTKNLDAAQKLMDWAVTRDANTLYNDNFAVVAMPGVAKPVENYPADIADRMIDNDFEWAALNRERILKEWQRRYDGKSEAKN</sequence>
<protein>
    <submittedName>
        <fullName evidence="4">Iron(III) transport system substrate-binding protein</fullName>
    </submittedName>
</protein>
<dbReference type="GO" id="GO:0046872">
    <property type="term" value="F:metal ion binding"/>
    <property type="evidence" value="ECO:0007669"/>
    <property type="project" value="UniProtKB-KW"/>
</dbReference>
<dbReference type="InterPro" id="IPR026045">
    <property type="entry name" value="Ferric-bd"/>
</dbReference>
<reference evidence="5" key="1">
    <citation type="submission" date="2016-10" db="EMBL/GenBank/DDBJ databases">
        <authorList>
            <person name="Varghese N."/>
            <person name="Submissions S."/>
        </authorList>
    </citation>
    <scope>NUCLEOTIDE SEQUENCE [LARGE SCALE GENOMIC DNA]</scope>
    <source>
        <strain evidence="5">DSM 11526</strain>
    </source>
</reference>
<evidence type="ECO:0000256" key="2">
    <source>
        <dbReference type="PIRSR" id="PIRSR002825-1"/>
    </source>
</evidence>
<keyword evidence="1 3" id="KW-0732">Signal</keyword>
<dbReference type="AlphaFoldDB" id="A0A1H4H8V5"/>
<dbReference type="CDD" id="cd13544">
    <property type="entry name" value="PBP2_Fbp_like_1"/>
    <property type="match status" value="1"/>
</dbReference>
<evidence type="ECO:0000256" key="3">
    <source>
        <dbReference type="SAM" id="SignalP"/>
    </source>
</evidence>
<proteinExistence type="predicted"/>
<gene>
    <name evidence="4" type="ORF">SAMN02745729_1334</name>
</gene>
<dbReference type="PANTHER" id="PTHR30006">
    <property type="entry name" value="THIAMINE-BINDING PERIPLASMIC PROTEIN-RELATED"/>
    <property type="match status" value="1"/>
</dbReference>
<dbReference type="Proteomes" id="UP000242469">
    <property type="component" value="Unassembled WGS sequence"/>
</dbReference>
<keyword evidence="5" id="KW-1185">Reference proteome</keyword>
<dbReference type="NCBIfam" id="TIGR03261">
    <property type="entry name" value="phnS2"/>
    <property type="match status" value="1"/>
</dbReference>
<dbReference type="SUPFAM" id="SSF53850">
    <property type="entry name" value="Periplasmic binding protein-like II"/>
    <property type="match status" value="1"/>
</dbReference>
<organism evidence="4 5">
    <name type="scientific">Marinobacterium iners DSM 11526</name>
    <dbReference type="NCBI Taxonomy" id="1122198"/>
    <lineage>
        <taxon>Bacteria</taxon>
        <taxon>Pseudomonadati</taxon>
        <taxon>Pseudomonadota</taxon>
        <taxon>Gammaproteobacteria</taxon>
        <taxon>Oceanospirillales</taxon>
        <taxon>Oceanospirillaceae</taxon>
        <taxon>Marinobacterium</taxon>
    </lineage>
</organism>
<evidence type="ECO:0000313" key="5">
    <source>
        <dbReference type="Proteomes" id="UP000242469"/>
    </source>
</evidence>
<dbReference type="PIRSF" id="PIRSF002825">
    <property type="entry name" value="CfbpA"/>
    <property type="match status" value="1"/>
</dbReference>
<dbReference type="Gene3D" id="3.40.190.10">
    <property type="entry name" value="Periplasmic binding protein-like II"/>
    <property type="match status" value="2"/>
</dbReference>
<keyword evidence="2" id="KW-0408">Iron</keyword>
<feature type="binding site" evidence="2">
    <location>
        <position position="226"/>
    </location>
    <ligand>
        <name>Fe cation</name>
        <dbReference type="ChEBI" id="CHEBI:24875"/>
    </ligand>
</feature>
<dbReference type="EMBL" id="FNRJ01000033">
    <property type="protein sequence ID" value="SEB18219.1"/>
    <property type="molecule type" value="Genomic_DNA"/>
</dbReference>
<dbReference type="OrthoDB" id="305758at2"/>
<dbReference type="InterPro" id="IPR017663">
    <property type="entry name" value="ABC_2-AEP-bd"/>
</dbReference>
<dbReference type="GO" id="GO:0030975">
    <property type="term" value="F:thiamine binding"/>
    <property type="evidence" value="ECO:0007669"/>
    <property type="project" value="TreeGrafter"/>
</dbReference>
<accession>A0A1H4H8V5</accession>
<dbReference type="GO" id="GO:0030288">
    <property type="term" value="C:outer membrane-bounded periplasmic space"/>
    <property type="evidence" value="ECO:0007669"/>
    <property type="project" value="TreeGrafter"/>
</dbReference>
<feature type="chain" id="PRO_5017474798" evidence="3">
    <location>
        <begin position="24"/>
        <end position="340"/>
    </location>
</feature>
<evidence type="ECO:0000313" key="4">
    <source>
        <dbReference type="EMBL" id="SEB18219.1"/>
    </source>
</evidence>
<dbReference type="RefSeq" id="WP_091828214.1">
    <property type="nucleotide sequence ID" value="NZ_FNRJ01000033.1"/>
</dbReference>
<feature type="signal peptide" evidence="3">
    <location>
        <begin position="1"/>
        <end position="23"/>
    </location>
</feature>
<dbReference type="PANTHER" id="PTHR30006:SF2">
    <property type="entry name" value="ABC TRANSPORTER SUBSTRATE-BINDING PROTEIN"/>
    <property type="match status" value="1"/>
</dbReference>
<dbReference type="GO" id="GO:0030976">
    <property type="term" value="F:thiamine pyrophosphate binding"/>
    <property type="evidence" value="ECO:0007669"/>
    <property type="project" value="TreeGrafter"/>
</dbReference>
<dbReference type="GO" id="GO:0015888">
    <property type="term" value="P:thiamine transport"/>
    <property type="evidence" value="ECO:0007669"/>
    <property type="project" value="TreeGrafter"/>
</dbReference>